<evidence type="ECO:0000256" key="1">
    <source>
        <dbReference type="SAM" id="MobiDB-lite"/>
    </source>
</evidence>
<organism evidence="2">
    <name type="scientific">Pseudogymnoascus destructans</name>
    <dbReference type="NCBI Taxonomy" id="655981"/>
    <lineage>
        <taxon>Eukaryota</taxon>
        <taxon>Fungi</taxon>
        <taxon>Dikarya</taxon>
        <taxon>Ascomycota</taxon>
        <taxon>Pezizomycotina</taxon>
        <taxon>Leotiomycetes</taxon>
        <taxon>Thelebolales</taxon>
        <taxon>Thelebolaceae</taxon>
        <taxon>Pseudogymnoascus</taxon>
    </lineage>
</organism>
<dbReference type="GeneID" id="36289861"/>
<dbReference type="Proteomes" id="UP000077154">
    <property type="component" value="Unassembled WGS sequence"/>
</dbReference>
<reference evidence="2" key="1">
    <citation type="submission" date="2016-03" db="EMBL/GenBank/DDBJ databases">
        <title>Updated assembly of Pseudogymnoascus destructans, the fungus causing white-nose syndrome of bats.</title>
        <authorList>
            <person name="Palmer J.M."/>
            <person name="Drees K.P."/>
            <person name="Foster J.T."/>
            <person name="Lindner D.L."/>
        </authorList>
    </citation>
    <scope>NUCLEOTIDE SEQUENCE [LARGE SCALE GENOMIC DNA]</scope>
    <source>
        <strain evidence="2">20631-21</strain>
    </source>
</reference>
<dbReference type="RefSeq" id="XP_024321608.1">
    <property type="nucleotide sequence ID" value="XM_024470394.1"/>
</dbReference>
<gene>
    <name evidence="2" type="ORF">VC83_06806</name>
</gene>
<accession>A0A177A4B6</accession>
<protein>
    <submittedName>
        <fullName evidence="2">Uncharacterized protein</fullName>
    </submittedName>
</protein>
<proteinExistence type="predicted"/>
<dbReference type="OrthoDB" id="3426270at2759"/>
<dbReference type="AlphaFoldDB" id="A0A177A4B6"/>
<sequence>MPSQASTDTDDTCCHICERMNFRDPAWKQYVPSSHCVLCDRPFCSVHQEQTEADGDVCEANHGTYYKVHHHMLLGKVFTSKQERQELLEEEVIAHQARQRKESIGWTPQDNEDDSRRVSP</sequence>
<dbReference type="EMBL" id="KV441404">
    <property type="protein sequence ID" value="OAF56312.1"/>
    <property type="molecule type" value="Genomic_DNA"/>
</dbReference>
<name>A0A177A4B6_9PEZI</name>
<evidence type="ECO:0000313" key="2">
    <source>
        <dbReference type="EMBL" id="OAF56312.1"/>
    </source>
</evidence>
<dbReference type="VEuPathDB" id="FungiDB:GMDG_04284"/>
<feature type="region of interest" description="Disordered" evidence="1">
    <location>
        <begin position="96"/>
        <end position="120"/>
    </location>
</feature>